<dbReference type="Proteomes" id="UP000829494">
    <property type="component" value="Chromosome"/>
</dbReference>
<evidence type="ECO:0000259" key="6">
    <source>
        <dbReference type="PROSITE" id="PS50893"/>
    </source>
</evidence>
<reference evidence="7 8" key="1">
    <citation type="submission" date="2022-03" db="EMBL/GenBank/DDBJ databases">
        <title>Complete genome of Streptomyces rimosus ssp. rimosus R7 (=ATCC 10970).</title>
        <authorList>
            <person name="Beganovic S."/>
            <person name="Ruckert C."/>
            <person name="Busche T."/>
            <person name="Kalinowski J."/>
            <person name="Wittmann C."/>
        </authorList>
    </citation>
    <scope>NUCLEOTIDE SEQUENCE [LARGE SCALE GENOMIC DNA]</scope>
    <source>
        <strain evidence="7 8">R7</strain>
    </source>
</reference>
<dbReference type="GO" id="GO:0016787">
    <property type="term" value="F:hydrolase activity"/>
    <property type="evidence" value="ECO:0007669"/>
    <property type="project" value="UniProtKB-KW"/>
</dbReference>
<dbReference type="Gene3D" id="3.40.50.300">
    <property type="entry name" value="P-loop containing nucleotide triphosphate hydrolases"/>
    <property type="match status" value="1"/>
</dbReference>
<protein>
    <submittedName>
        <fullName evidence="7">ABC transporter ATP-binding protein YxlF</fullName>
        <ecNumber evidence="7">3.6.3.-</ecNumber>
    </submittedName>
</protein>
<evidence type="ECO:0000256" key="3">
    <source>
        <dbReference type="ARBA" id="ARBA00022741"/>
    </source>
</evidence>
<evidence type="ECO:0000256" key="4">
    <source>
        <dbReference type="ARBA" id="ARBA00022840"/>
    </source>
</evidence>
<feature type="region of interest" description="Disordered" evidence="5">
    <location>
        <begin position="1"/>
        <end position="56"/>
    </location>
</feature>
<dbReference type="SUPFAM" id="SSF52540">
    <property type="entry name" value="P-loop containing nucleoside triphosphate hydrolases"/>
    <property type="match status" value="1"/>
</dbReference>
<evidence type="ECO:0000256" key="2">
    <source>
        <dbReference type="ARBA" id="ARBA00022448"/>
    </source>
</evidence>
<evidence type="ECO:0000256" key="1">
    <source>
        <dbReference type="ARBA" id="ARBA00005417"/>
    </source>
</evidence>
<keyword evidence="4 7" id="KW-0067">ATP-binding</keyword>
<feature type="compositionally biased region" description="Basic and acidic residues" evidence="5">
    <location>
        <begin position="33"/>
        <end position="43"/>
    </location>
</feature>
<dbReference type="CDD" id="cd03264">
    <property type="entry name" value="ABC_drug_resistance_like"/>
    <property type="match status" value="1"/>
</dbReference>
<dbReference type="PROSITE" id="PS50893">
    <property type="entry name" value="ABC_TRANSPORTER_2"/>
    <property type="match status" value="1"/>
</dbReference>
<feature type="region of interest" description="Disordered" evidence="5">
    <location>
        <begin position="272"/>
        <end position="294"/>
    </location>
</feature>
<keyword evidence="2" id="KW-0813">Transport</keyword>
<dbReference type="SMART" id="SM00382">
    <property type="entry name" value="AAA"/>
    <property type="match status" value="1"/>
</dbReference>
<feature type="compositionally biased region" description="Polar residues" evidence="5">
    <location>
        <begin position="46"/>
        <end position="56"/>
    </location>
</feature>
<dbReference type="InterPro" id="IPR003439">
    <property type="entry name" value="ABC_transporter-like_ATP-bd"/>
</dbReference>
<sequence>MRIGGIDAMQADAASGTEKEDPTGHGTGTGHGSEAEHDPETGHGTKPSTNTPTIHISNLTVRHRRSIALDGIDLDLAPGVHGLLGPNGAGKTSLIRVLATVSRPTAGRVMLLGREVSGHRELTAVRRRIGYLPQDFGFYPGFTVREFVAYVAWLKEVPGERAGAAVERAVARVGLADRIDAKMKTLSGGMVRRAGIAQAIVNDPEILLLDEPTNGLDPEQRVEFRALLRELGTSGTVVVSTHLVEDVAVACTGVTLLEGGRVVYRGTPESLAGEGAADGTDDGAGDLGGSPAERGYTAVLRAHRAATSTPPGARR</sequence>
<feature type="domain" description="ABC transporter" evidence="6">
    <location>
        <begin position="54"/>
        <end position="284"/>
    </location>
</feature>
<dbReference type="InterPro" id="IPR003593">
    <property type="entry name" value="AAA+_ATPase"/>
</dbReference>
<evidence type="ECO:0000313" key="7">
    <source>
        <dbReference type="EMBL" id="UNZ04088.1"/>
    </source>
</evidence>
<proteinExistence type="inferred from homology"/>
<organism evidence="7 8">
    <name type="scientific">Streptomyces rimosus subsp. rimosus</name>
    <dbReference type="NCBI Taxonomy" id="132474"/>
    <lineage>
        <taxon>Bacteria</taxon>
        <taxon>Bacillati</taxon>
        <taxon>Actinomycetota</taxon>
        <taxon>Actinomycetes</taxon>
        <taxon>Kitasatosporales</taxon>
        <taxon>Streptomycetaceae</taxon>
        <taxon>Streptomyces</taxon>
    </lineage>
</organism>
<dbReference type="EC" id="3.6.3.-" evidence="7"/>
<keyword evidence="3" id="KW-0547">Nucleotide-binding</keyword>
<dbReference type="Pfam" id="PF00005">
    <property type="entry name" value="ABC_tran"/>
    <property type="match status" value="1"/>
</dbReference>
<evidence type="ECO:0000313" key="8">
    <source>
        <dbReference type="Proteomes" id="UP000829494"/>
    </source>
</evidence>
<dbReference type="InterPro" id="IPR027417">
    <property type="entry name" value="P-loop_NTPase"/>
</dbReference>
<accession>A0ABY3Z2V0</accession>
<dbReference type="GO" id="GO:0005524">
    <property type="term" value="F:ATP binding"/>
    <property type="evidence" value="ECO:0007669"/>
    <property type="project" value="UniProtKB-KW"/>
</dbReference>
<gene>
    <name evidence="7" type="primary">yxlF5</name>
    <name evidence="7" type="ORF">SRIMR7_18175</name>
</gene>
<name>A0ABY3Z2V0_STRRM</name>
<dbReference type="PANTHER" id="PTHR43335">
    <property type="entry name" value="ABC TRANSPORTER, ATP-BINDING PROTEIN"/>
    <property type="match status" value="1"/>
</dbReference>
<keyword evidence="8" id="KW-1185">Reference proteome</keyword>
<dbReference type="PANTHER" id="PTHR43335:SF2">
    <property type="entry name" value="ABC TRANSPORTER, ATP-BINDING PROTEIN"/>
    <property type="match status" value="1"/>
</dbReference>
<evidence type="ECO:0000256" key="5">
    <source>
        <dbReference type="SAM" id="MobiDB-lite"/>
    </source>
</evidence>
<keyword evidence="7" id="KW-0378">Hydrolase</keyword>
<dbReference type="EMBL" id="CP094298">
    <property type="protein sequence ID" value="UNZ04088.1"/>
    <property type="molecule type" value="Genomic_DNA"/>
</dbReference>
<comment type="similarity">
    <text evidence="1">Belongs to the ABC transporter superfamily.</text>
</comment>